<evidence type="ECO:0000313" key="1">
    <source>
        <dbReference type="EMBL" id="MFC5452515.1"/>
    </source>
</evidence>
<reference evidence="2" key="1">
    <citation type="journal article" date="2019" name="Int. J. Syst. Evol. Microbiol.">
        <title>The Global Catalogue of Microorganisms (GCM) 10K type strain sequencing project: providing services to taxonomists for standard genome sequencing and annotation.</title>
        <authorList>
            <consortium name="The Broad Institute Genomics Platform"/>
            <consortium name="The Broad Institute Genome Sequencing Center for Infectious Disease"/>
            <person name="Wu L."/>
            <person name="Ma J."/>
        </authorList>
    </citation>
    <scope>NUCLEOTIDE SEQUENCE [LARGE SCALE GENOMIC DNA]</scope>
    <source>
        <strain evidence="2">KACC 11904</strain>
    </source>
</reference>
<gene>
    <name evidence="1" type="ORF">ACFPOG_30375</name>
</gene>
<proteinExistence type="predicted"/>
<accession>A0ABW0KH39</accession>
<comment type="caution">
    <text evidence="1">The sequence shown here is derived from an EMBL/GenBank/DDBJ whole genome shotgun (WGS) entry which is preliminary data.</text>
</comment>
<dbReference type="EMBL" id="JBHSMJ010000054">
    <property type="protein sequence ID" value="MFC5452515.1"/>
    <property type="molecule type" value="Genomic_DNA"/>
</dbReference>
<dbReference type="Proteomes" id="UP001596044">
    <property type="component" value="Unassembled WGS sequence"/>
</dbReference>
<name>A0ABW0KH39_9BACL</name>
<dbReference type="RefSeq" id="WP_270880781.1">
    <property type="nucleotide sequence ID" value="NZ_JAQFVF010000038.1"/>
</dbReference>
<organism evidence="1 2">
    <name type="scientific">Paenibacillus aestuarii</name>
    <dbReference type="NCBI Taxonomy" id="516965"/>
    <lineage>
        <taxon>Bacteria</taxon>
        <taxon>Bacillati</taxon>
        <taxon>Bacillota</taxon>
        <taxon>Bacilli</taxon>
        <taxon>Bacillales</taxon>
        <taxon>Paenibacillaceae</taxon>
        <taxon>Paenibacillus</taxon>
    </lineage>
</organism>
<keyword evidence="2" id="KW-1185">Reference proteome</keyword>
<evidence type="ECO:0000313" key="2">
    <source>
        <dbReference type="Proteomes" id="UP001596044"/>
    </source>
</evidence>
<protein>
    <submittedName>
        <fullName evidence="1">Uncharacterized protein</fullName>
    </submittedName>
</protein>
<sequence>MIHDIHDASNRVWLIVTPTPCTIEQFRTAILQTIVPGRLIDGIFLDGDGSSQLRSREDKLLGNGREIYQIRQVVK</sequence>